<keyword evidence="3" id="KW-1185">Reference proteome</keyword>
<evidence type="ECO:0000313" key="3">
    <source>
        <dbReference type="Proteomes" id="UP000261931"/>
    </source>
</evidence>
<gene>
    <name evidence="2" type="ORF">DY262_12685</name>
</gene>
<dbReference type="Proteomes" id="UP000261931">
    <property type="component" value="Unassembled WGS sequence"/>
</dbReference>
<dbReference type="InterPro" id="IPR018764">
    <property type="entry name" value="RskA_C"/>
</dbReference>
<dbReference type="PANTHER" id="PTHR37461:SF1">
    <property type="entry name" value="ANTI-SIGMA-K FACTOR RSKA"/>
    <property type="match status" value="1"/>
</dbReference>
<dbReference type="GO" id="GO:0005886">
    <property type="term" value="C:plasma membrane"/>
    <property type="evidence" value="ECO:0007669"/>
    <property type="project" value="InterPro"/>
</dbReference>
<protein>
    <submittedName>
        <fullName evidence="2">RNA polymerase subunit sigma-70</fullName>
    </submittedName>
</protein>
<name>A0A372EI40_9BURK</name>
<sequence>MQLHRHPELLQRLAAAHALGTLRGGARRRFEAIAREHPAVRAAAIEWQTRVASLNELQAGAEPGPQVWTRIQNLVRADAEGAALARQRQGAAVAPSTGWWHSLALWRGAGLAGLCAVALALALLPALRGELERRGAEVAALQRQLLATPDVRYVSVLNDDQARPAVLITFDPKHNRLSLQRVGGYQEAADRSLQLWALPPGAAPRSLGVLTPERLLQLAASESAVREVPALAISLEPLGGVPSERGPTGPVLFHGPLIHKQI</sequence>
<evidence type="ECO:0000259" key="1">
    <source>
        <dbReference type="Pfam" id="PF10099"/>
    </source>
</evidence>
<feature type="domain" description="Anti-sigma K factor RskA C-terminal" evidence="1">
    <location>
        <begin position="112"/>
        <end position="251"/>
    </location>
</feature>
<dbReference type="RefSeq" id="WP_116959423.1">
    <property type="nucleotide sequence ID" value="NZ_QVLS01000007.1"/>
</dbReference>
<comment type="caution">
    <text evidence="2">The sequence shown here is derived from an EMBL/GenBank/DDBJ whole genome shotgun (WGS) entry which is preliminary data.</text>
</comment>
<dbReference type="GO" id="GO:0006417">
    <property type="term" value="P:regulation of translation"/>
    <property type="evidence" value="ECO:0007669"/>
    <property type="project" value="TreeGrafter"/>
</dbReference>
<reference evidence="2 3" key="1">
    <citation type="submission" date="2018-08" db="EMBL/GenBank/DDBJ databases">
        <title>Hydrogenophaga sp. LA-38 isolated from sludge.</title>
        <authorList>
            <person name="Im W.-T."/>
        </authorList>
    </citation>
    <scope>NUCLEOTIDE SEQUENCE [LARGE SCALE GENOMIC DNA]</scope>
    <source>
        <strain evidence="2 3">LA-38</strain>
    </source>
</reference>
<evidence type="ECO:0000313" key="2">
    <source>
        <dbReference type="EMBL" id="RFP78164.1"/>
    </source>
</evidence>
<proteinExistence type="predicted"/>
<organism evidence="2 3">
    <name type="scientific">Hydrogenophaga borbori</name>
    <dbReference type="NCBI Taxonomy" id="2294117"/>
    <lineage>
        <taxon>Bacteria</taxon>
        <taxon>Pseudomonadati</taxon>
        <taxon>Pseudomonadota</taxon>
        <taxon>Betaproteobacteria</taxon>
        <taxon>Burkholderiales</taxon>
        <taxon>Comamonadaceae</taxon>
        <taxon>Hydrogenophaga</taxon>
    </lineage>
</organism>
<dbReference type="EMBL" id="QVLS01000007">
    <property type="protein sequence ID" value="RFP78164.1"/>
    <property type="molecule type" value="Genomic_DNA"/>
</dbReference>
<dbReference type="Pfam" id="PF10099">
    <property type="entry name" value="RskA_C"/>
    <property type="match status" value="1"/>
</dbReference>
<dbReference type="PANTHER" id="PTHR37461">
    <property type="entry name" value="ANTI-SIGMA-K FACTOR RSKA"/>
    <property type="match status" value="1"/>
</dbReference>
<dbReference type="GO" id="GO:0016989">
    <property type="term" value="F:sigma factor antagonist activity"/>
    <property type="evidence" value="ECO:0007669"/>
    <property type="project" value="TreeGrafter"/>
</dbReference>
<accession>A0A372EI40</accession>
<dbReference type="AlphaFoldDB" id="A0A372EI40"/>
<dbReference type="InterPro" id="IPR051474">
    <property type="entry name" value="Anti-sigma-K/W_factor"/>
</dbReference>